<organism evidence="1 2">
    <name type="scientific">Methylacidimicrobium tartarophylax</name>
    <dbReference type="NCBI Taxonomy" id="1041768"/>
    <lineage>
        <taxon>Bacteria</taxon>
        <taxon>Pseudomonadati</taxon>
        <taxon>Verrucomicrobiota</taxon>
        <taxon>Methylacidimicrobium</taxon>
    </lineage>
</organism>
<sequence length="120" mass="13463">MAAFLGGQQRFGPARPTAALLREERHSFDREGAPGARAWWTTPNLAFPSREMEVQRLVPYGSRGALGRALDRADVLCGIPLDLLSSFIEGMKESLSSLFARGRYRLECVATEKWHSKCFY</sequence>
<dbReference type="EMBL" id="CABFVA020000007">
    <property type="protein sequence ID" value="VVM04615.1"/>
    <property type="molecule type" value="Genomic_DNA"/>
</dbReference>
<protein>
    <submittedName>
        <fullName evidence="1">Uncharacterized protein</fullName>
    </submittedName>
</protein>
<reference evidence="1 2" key="1">
    <citation type="submission" date="2019-09" db="EMBL/GenBank/DDBJ databases">
        <authorList>
            <person name="Cremers G."/>
        </authorList>
    </citation>
    <scope>NUCLEOTIDE SEQUENCE [LARGE SCALE GENOMIC DNA]</scope>
    <source>
        <strain evidence="1">4A</strain>
    </source>
</reference>
<accession>A0A5E6M5J6</accession>
<evidence type="ECO:0000313" key="2">
    <source>
        <dbReference type="Proteomes" id="UP000334923"/>
    </source>
</evidence>
<name>A0A5E6M5J6_9BACT</name>
<dbReference type="RefSeq" id="WP_142659070.1">
    <property type="nucleotide sequence ID" value="NZ_CABFVA020000007.1"/>
</dbReference>
<dbReference type="Proteomes" id="UP000334923">
    <property type="component" value="Unassembled WGS sequence"/>
</dbReference>
<dbReference type="AlphaFoldDB" id="A0A5E6M5J6"/>
<keyword evidence="2" id="KW-1185">Reference proteome</keyword>
<proteinExistence type="predicted"/>
<gene>
    <name evidence="1" type="ORF">MAMT_00186</name>
</gene>
<evidence type="ECO:0000313" key="1">
    <source>
        <dbReference type="EMBL" id="VVM04615.1"/>
    </source>
</evidence>